<dbReference type="Proteomes" id="UP000271374">
    <property type="component" value="Unassembled WGS sequence"/>
</dbReference>
<keyword evidence="1" id="KW-0378">Hydrolase</keyword>
<dbReference type="AlphaFoldDB" id="A0A3S0RP77"/>
<sequence length="153" mass="17744">MKVLTYYIDKGSGQYEPFYEYFIPNVGIDEVYARQLCTYFIMRGTQYELVSTEMNGEEEVLVLKEVGRNLSGEDELNFRGKGLHVEFRSPNERENFRLLTRVPCSTHFDAIRFLLKDVVDIPHIGQKLVTSSEIDEDRGVYVLYVKDLGDVVD</sequence>
<proteinExistence type="predicted"/>
<keyword evidence="1" id="KW-0067">ATP-binding</keyword>
<protein>
    <submittedName>
        <fullName evidence="1">RNA helicase</fullName>
    </submittedName>
</protein>
<dbReference type="EMBL" id="RXNT01000005">
    <property type="protein sequence ID" value="RTR33136.1"/>
    <property type="molecule type" value="Genomic_DNA"/>
</dbReference>
<keyword evidence="1" id="KW-0347">Helicase</keyword>
<name>A0A3S0RP77_9BACI</name>
<keyword evidence="2" id="KW-1185">Reference proteome</keyword>
<organism evidence="1 2">
    <name type="scientific">Bacillus yapensis</name>
    <dbReference type="NCBI Taxonomy" id="2492960"/>
    <lineage>
        <taxon>Bacteria</taxon>
        <taxon>Bacillati</taxon>
        <taxon>Bacillota</taxon>
        <taxon>Bacilli</taxon>
        <taxon>Bacillales</taxon>
        <taxon>Bacillaceae</taxon>
        <taxon>Bacillus</taxon>
    </lineage>
</organism>
<accession>A0A3S0RP77</accession>
<keyword evidence="1" id="KW-0547">Nucleotide-binding</keyword>
<reference evidence="1 2" key="1">
    <citation type="submission" date="2018-12" db="EMBL/GenBank/DDBJ databases">
        <title>Bacillus yapensis draft genome sequence.</title>
        <authorList>
            <person name="Yu L."/>
            <person name="Xu X."/>
            <person name="Tang X."/>
        </authorList>
    </citation>
    <scope>NUCLEOTIDE SEQUENCE [LARGE SCALE GENOMIC DNA]</scope>
    <source>
        <strain evidence="1 2">XXST-01</strain>
    </source>
</reference>
<evidence type="ECO:0000313" key="1">
    <source>
        <dbReference type="EMBL" id="RTR33136.1"/>
    </source>
</evidence>
<gene>
    <name evidence="1" type="ORF">EKG37_08750</name>
</gene>
<evidence type="ECO:0000313" key="2">
    <source>
        <dbReference type="Proteomes" id="UP000271374"/>
    </source>
</evidence>
<comment type="caution">
    <text evidence="1">The sequence shown here is derived from an EMBL/GenBank/DDBJ whole genome shotgun (WGS) entry which is preliminary data.</text>
</comment>
<dbReference type="OrthoDB" id="1682087at2"/>
<dbReference type="GO" id="GO:0004386">
    <property type="term" value="F:helicase activity"/>
    <property type="evidence" value="ECO:0007669"/>
    <property type="project" value="UniProtKB-KW"/>
</dbReference>